<evidence type="ECO:0000313" key="2">
    <source>
        <dbReference type="Proteomes" id="UP000271889"/>
    </source>
</evidence>
<organism evidence="1 2">
    <name type="scientific">Cylicostephanus goldi</name>
    <name type="common">Nematode worm</name>
    <dbReference type="NCBI Taxonomy" id="71465"/>
    <lineage>
        <taxon>Eukaryota</taxon>
        <taxon>Metazoa</taxon>
        <taxon>Ecdysozoa</taxon>
        <taxon>Nematoda</taxon>
        <taxon>Chromadorea</taxon>
        <taxon>Rhabditida</taxon>
        <taxon>Rhabditina</taxon>
        <taxon>Rhabditomorpha</taxon>
        <taxon>Strongyloidea</taxon>
        <taxon>Strongylidae</taxon>
        <taxon>Cylicostephanus</taxon>
    </lineage>
</organism>
<dbReference type="Proteomes" id="UP000271889">
    <property type="component" value="Unassembled WGS sequence"/>
</dbReference>
<name>A0A3P6RTD2_CYLGO</name>
<dbReference type="EMBL" id="UYRV01019922">
    <property type="protein sequence ID" value="VDK66742.1"/>
    <property type="molecule type" value="Genomic_DNA"/>
</dbReference>
<evidence type="ECO:0000313" key="1">
    <source>
        <dbReference type="EMBL" id="VDK66742.1"/>
    </source>
</evidence>
<dbReference type="AlphaFoldDB" id="A0A3P6RTD2"/>
<reference evidence="1 2" key="1">
    <citation type="submission" date="2018-11" db="EMBL/GenBank/DDBJ databases">
        <authorList>
            <consortium name="Pathogen Informatics"/>
        </authorList>
    </citation>
    <scope>NUCLEOTIDE SEQUENCE [LARGE SCALE GENOMIC DNA]</scope>
</reference>
<protein>
    <submittedName>
        <fullName evidence="1">Uncharacterized protein</fullName>
    </submittedName>
</protein>
<dbReference type="OrthoDB" id="5851719at2759"/>
<proteinExistence type="predicted"/>
<gene>
    <name evidence="1" type="ORF">CGOC_LOCUS6226</name>
</gene>
<keyword evidence="2" id="KW-1185">Reference proteome</keyword>
<accession>A0A3P6RTD2</accession>
<sequence length="125" mass="14693">MFELTDYVLQLAQRIDQARSEFDVKFAEAETQLGRMITAFNLPIAAGYSLYYNIRSGYQREAMRYDGDFSKIHKAMEASLVREAAKYLSPQELRLLERRLWELDQRESRNIQLAYQLTRSEGISK</sequence>